<dbReference type="RefSeq" id="WP_094380212.1">
    <property type="nucleotide sequence ID" value="NZ_NOKA02000085.1"/>
</dbReference>
<feature type="transmembrane region" description="Helical" evidence="1">
    <location>
        <begin position="74"/>
        <end position="95"/>
    </location>
</feature>
<organism evidence="3 4">
    <name type="scientific">Lachnotalea glycerini</name>
    <dbReference type="NCBI Taxonomy" id="1763509"/>
    <lineage>
        <taxon>Bacteria</taxon>
        <taxon>Bacillati</taxon>
        <taxon>Bacillota</taxon>
        <taxon>Clostridia</taxon>
        <taxon>Lachnospirales</taxon>
        <taxon>Lachnospiraceae</taxon>
        <taxon>Lachnotalea</taxon>
    </lineage>
</organism>
<feature type="transmembrane region" description="Helical" evidence="1">
    <location>
        <begin position="400"/>
        <end position="422"/>
    </location>
</feature>
<reference evidence="3" key="3">
    <citation type="submission" date="2018-07" db="EMBL/GenBank/DDBJ databases">
        <authorList>
            <person name="Quirk P.G."/>
            <person name="Krulwich T.A."/>
        </authorList>
    </citation>
    <scope>NUCLEOTIDE SEQUENCE</scope>
    <source>
        <strain evidence="3">CCRI-19302</strain>
    </source>
</reference>
<keyword evidence="4" id="KW-1185">Reference proteome</keyword>
<keyword evidence="1" id="KW-1133">Transmembrane helix</keyword>
<reference evidence="3 4" key="1">
    <citation type="journal article" date="2017" name="Genome Announc.">
        <title>Draft Genome Sequence of a Sporulating and Motile Strain of Lachnotalea glycerini Isolated from Water in Quebec City, Canada.</title>
        <authorList>
            <person name="Maheux A.F."/>
            <person name="Boudreau D.K."/>
            <person name="Berube E."/>
            <person name="Boissinot M."/>
            <person name="Raymond F."/>
            <person name="Brodeur S."/>
            <person name="Corbeil J."/>
            <person name="Isabel S."/>
            <person name="Omar R.F."/>
            <person name="Bergeron M.G."/>
        </authorList>
    </citation>
    <scope>NUCLEOTIDE SEQUENCE [LARGE SCALE GENOMIC DNA]</scope>
    <source>
        <strain evidence="3 4">CCRI-19302</strain>
    </source>
</reference>
<evidence type="ECO:0000256" key="1">
    <source>
        <dbReference type="SAM" id="Phobius"/>
    </source>
</evidence>
<dbReference type="Proteomes" id="UP000216411">
    <property type="component" value="Unassembled WGS sequence"/>
</dbReference>
<feature type="transmembrane region" description="Helical" evidence="1">
    <location>
        <begin position="223"/>
        <end position="243"/>
    </location>
</feature>
<dbReference type="EMBL" id="NOKA02000085">
    <property type="protein sequence ID" value="RDY28462.1"/>
    <property type="molecule type" value="Genomic_DNA"/>
</dbReference>
<keyword evidence="1" id="KW-0812">Transmembrane</keyword>
<feature type="transmembrane region" description="Helical" evidence="1">
    <location>
        <begin position="486"/>
        <end position="505"/>
    </location>
</feature>
<dbReference type="Proteomes" id="UP000247523">
    <property type="component" value="Unassembled WGS sequence"/>
</dbReference>
<dbReference type="EMBL" id="QICS01000004">
    <property type="protein sequence ID" value="PXV91040.1"/>
    <property type="molecule type" value="Genomic_DNA"/>
</dbReference>
<name>A0A255I3Y8_9FIRM</name>
<accession>A0A255I3Y8</accession>
<gene>
    <name evidence="2" type="ORF">C8E03_10447</name>
    <name evidence="3" type="ORF">CG710_019630</name>
</gene>
<feature type="transmembrane region" description="Helical" evidence="1">
    <location>
        <begin position="316"/>
        <end position="337"/>
    </location>
</feature>
<proteinExistence type="predicted"/>
<evidence type="ECO:0000313" key="3">
    <source>
        <dbReference type="EMBL" id="RDY28462.1"/>
    </source>
</evidence>
<dbReference type="OrthoDB" id="2379107at2"/>
<reference evidence="2 5" key="2">
    <citation type="submission" date="2018-05" db="EMBL/GenBank/DDBJ databases">
        <title>Genomic Encyclopedia of Type Strains, Phase IV (KMG-IV): sequencing the most valuable type-strain genomes for metagenomic binning, comparative biology and taxonomic classification.</title>
        <authorList>
            <person name="Goeker M."/>
        </authorList>
    </citation>
    <scope>NUCLEOTIDE SEQUENCE [LARGE SCALE GENOMIC DNA]</scope>
    <source>
        <strain evidence="2 5">DSM 28816</strain>
    </source>
</reference>
<feature type="transmembrane region" description="Helical" evidence="1">
    <location>
        <begin position="46"/>
        <end position="68"/>
    </location>
</feature>
<keyword evidence="1" id="KW-0472">Membrane</keyword>
<feature type="transmembrane region" description="Helical" evidence="1">
    <location>
        <begin position="511"/>
        <end position="528"/>
    </location>
</feature>
<comment type="caution">
    <text evidence="3">The sequence shown here is derived from an EMBL/GenBank/DDBJ whole genome shotgun (WGS) entry which is preliminary data.</text>
</comment>
<feature type="transmembrane region" description="Helical" evidence="1">
    <location>
        <begin position="250"/>
        <end position="274"/>
    </location>
</feature>
<feature type="transmembrane region" description="Helical" evidence="1">
    <location>
        <begin position="428"/>
        <end position="449"/>
    </location>
</feature>
<dbReference type="AlphaFoldDB" id="A0A255I3Y8"/>
<evidence type="ECO:0000313" key="4">
    <source>
        <dbReference type="Proteomes" id="UP000216411"/>
    </source>
</evidence>
<evidence type="ECO:0000313" key="5">
    <source>
        <dbReference type="Proteomes" id="UP000247523"/>
    </source>
</evidence>
<evidence type="ECO:0000313" key="2">
    <source>
        <dbReference type="EMBL" id="PXV91040.1"/>
    </source>
</evidence>
<protein>
    <submittedName>
        <fullName evidence="3">Uncharacterized protein</fullName>
    </submittedName>
</protein>
<feature type="transmembrane region" description="Helical" evidence="1">
    <location>
        <begin position="154"/>
        <end position="172"/>
    </location>
</feature>
<sequence>MSNFDKESNTIDLTLLKWIVKNEFNHEFNFLMNEIKKRLNIKVPRIMLLFIVIIYQYTFIFLLLLICYKIKDSKIFIILFIITSIFNSILPATIARSSQSRVDEHPIFDYLLMSKLSIQNSKRIIILSELANFWIHNFSFEFITIWLFFIKFKMIGLLYGFFWIIFTSFIFVKVINKKNKIRKLELNSFSSFTINIILSGFLSYCIFYIFIGTINKISVNEFFNTNCLKIFVSSYLTNIVIAVKEKGIRFILILLLLFVCLMIFKWIIKAFIIINKTKILFLRTYLQKIYKLSNNMFVKRDLKIIFNILPKLEMNIFSLVLPFGIIFIVIGFVFYMIQGEDVNSILISQDFIFWISSYQFSTQLVQKIPIFHISSELRNIELLNFSKTKTIKDLIESKHILLAIFNLPILIVMIIIKFLLLLWGINPFILLASIINTFGILLICLVLTLRWTTIFPKFSWSNIFMIRQDNFDAQILQQFLLIPSRIISLFFTISFVFVNVIDFYFTISATFLYYILSYISIAIIFIILKRGQNKDEFNTEL</sequence>
<feature type="transmembrane region" description="Helical" evidence="1">
    <location>
        <begin position="192"/>
        <end position="211"/>
    </location>
</feature>